<dbReference type="RefSeq" id="WP_068694857.1">
    <property type="nucleotide sequence ID" value="NZ_CP014167.1"/>
</dbReference>
<sequence length="448" mass="49945">MSFKHLKKVFQLTAVASLVSLLAACSGGTSGGPAAAQADAAANSGSGSSVSPEGRVVLDYWTWWGSETRRPIIEKLVDDFNKSQDKIFVKHSYYPYSDIFTKELAAVSAGNPPDIMMNDINTVQQRASKNQAMNLSKYVERDKVQDRFFPELWNTVLYNGDPYALPFNTDTRMMFYNKDDFKEAGLDPDKFPDTWDELEQAAQKLDKKHGNTYTRIGYSPQFNSDWNLLQLNFDGGRNFFDESGKPVVNAPAKAEAMQYILDNAKRLGQKNIDAFKADFGSQQANPFLSGRVSIWTDVTNFYTQIRDYGDGINFGVAPLPETKEGAGHWSVGGGFVIEIPYGAKHPDEAWEFLKYMTDVEAQTYWAEKNFDNVANKEASNSSELMSNPVYKASVENLAHTKLTPNPLNAPDYMNLINPQRDAIMLGQTSIQDGLNKAQADVEKLVSGK</sequence>
<dbReference type="STRING" id="1462996.AWM70_06415"/>
<name>A0A1B1MYL3_9BACL</name>
<dbReference type="Proteomes" id="UP000092573">
    <property type="component" value="Chromosome"/>
</dbReference>
<evidence type="ECO:0000256" key="1">
    <source>
        <dbReference type="SAM" id="SignalP"/>
    </source>
</evidence>
<protein>
    <submittedName>
        <fullName evidence="2">ABC transporter substrate-binding protein</fullName>
    </submittedName>
</protein>
<dbReference type="InterPro" id="IPR006059">
    <property type="entry name" value="SBP"/>
</dbReference>
<dbReference type="AlphaFoldDB" id="A0A1B1MYL3"/>
<accession>A0A1B1MYL3</accession>
<dbReference type="PANTHER" id="PTHR43649">
    <property type="entry name" value="ARABINOSE-BINDING PROTEIN-RELATED"/>
    <property type="match status" value="1"/>
</dbReference>
<dbReference type="PROSITE" id="PS51257">
    <property type="entry name" value="PROKAR_LIPOPROTEIN"/>
    <property type="match status" value="1"/>
</dbReference>
<feature type="signal peptide" evidence="1">
    <location>
        <begin position="1"/>
        <end position="31"/>
    </location>
</feature>
<keyword evidence="3" id="KW-1185">Reference proteome</keyword>
<organism evidence="2 3">
    <name type="scientific">Paenibacillus yonginensis</name>
    <dbReference type="NCBI Taxonomy" id="1462996"/>
    <lineage>
        <taxon>Bacteria</taxon>
        <taxon>Bacillati</taxon>
        <taxon>Bacillota</taxon>
        <taxon>Bacilli</taxon>
        <taxon>Bacillales</taxon>
        <taxon>Paenibacillaceae</taxon>
        <taxon>Paenibacillus</taxon>
    </lineage>
</organism>
<dbReference type="SUPFAM" id="SSF53850">
    <property type="entry name" value="Periplasmic binding protein-like II"/>
    <property type="match status" value="1"/>
</dbReference>
<proteinExistence type="predicted"/>
<feature type="chain" id="PRO_5039310492" evidence="1">
    <location>
        <begin position="32"/>
        <end position="448"/>
    </location>
</feature>
<dbReference type="OrthoDB" id="9808332at2"/>
<reference evidence="2 3" key="1">
    <citation type="submission" date="2016-01" db="EMBL/GenBank/DDBJ databases">
        <title>Complete Genome Sequence of Paenibacillus yonginensis DCY84, a novel Plant Growth-Promoting Bacteria with Elicitation of Induced Systemic Resistance.</title>
        <authorList>
            <person name="Kim Y.J."/>
            <person name="Yang D.C."/>
            <person name="Sukweenadhi J."/>
        </authorList>
    </citation>
    <scope>NUCLEOTIDE SEQUENCE [LARGE SCALE GENOMIC DNA]</scope>
    <source>
        <strain evidence="2 3">DCY84</strain>
    </source>
</reference>
<evidence type="ECO:0000313" key="2">
    <source>
        <dbReference type="EMBL" id="ANS74261.1"/>
    </source>
</evidence>
<dbReference type="KEGG" id="pyg:AWM70_06415"/>
<dbReference type="Gene3D" id="3.40.190.10">
    <property type="entry name" value="Periplasmic binding protein-like II"/>
    <property type="match status" value="2"/>
</dbReference>
<dbReference type="CDD" id="cd14748">
    <property type="entry name" value="PBP2_UgpB"/>
    <property type="match status" value="1"/>
</dbReference>
<keyword evidence="1" id="KW-0732">Signal</keyword>
<dbReference type="PANTHER" id="PTHR43649:SF12">
    <property type="entry name" value="DIACETYLCHITOBIOSE BINDING PROTEIN DASA"/>
    <property type="match status" value="1"/>
</dbReference>
<dbReference type="Pfam" id="PF01547">
    <property type="entry name" value="SBP_bac_1"/>
    <property type="match status" value="1"/>
</dbReference>
<gene>
    <name evidence="2" type="ORF">AWM70_06415</name>
</gene>
<evidence type="ECO:0000313" key="3">
    <source>
        <dbReference type="Proteomes" id="UP000092573"/>
    </source>
</evidence>
<dbReference type="InterPro" id="IPR050490">
    <property type="entry name" value="Bact_solute-bd_prot1"/>
</dbReference>
<dbReference type="EMBL" id="CP014167">
    <property type="protein sequence ID" value="ANS74261.1"/>
    <property type="molecule type" value="Genomic_DNA"/>
</dbReference>